<evidence type="ECO:0000256" key="11">
    <source>
        <dbReference type="SAM" id="Phobius"/>
    </source>
</evidence>
<feature type="compositionally biased region" description="Basic and acidic residues" evidence="10">
    <location>
        <begin position="649"/>
        <end position="658"/>
    </location>
</feature>
<dbReference type="Gene3D" id="1.20.1560.10">
    <property type="entry name" value="ABC transporter type 1, transmembrane domain"/>
    <property type="match status" value="2"/>
</dbReference>
<evidence type="ECO:0000313" key="15">
    <source>
        <dbReference type="Proteomes" id="UP000007014"/>
    </source>
</evidence>
<feature type="compositionally biased region" description="Basic and acidic residues" evidence="10">
    <location>
        <begin position="1103"/>
        <end position="1127"/>
    </location>
</feature>
<dbReference type="STRING" id="280699.M1V5V6"/>
<feature type="region of interest" description="Disordered" evidence="10">
    <location>
        <begin position="625"/>
        <end position="677"/>
    </location>
</feature>
<dbReference type="InterPro" id="IPR027417">
    <property type="entry name" value="P-loop_NTPase"/>
</dbReference>
<feature type="region of interest" description="Disordered" evidence="10">
    <location>
        <begin position="1757"/>
        <end position="1796"/>
    </location>
</feature>
<dbReference type="CDD" id="cd03250">
    <property type="entry name" value="ABCC_MRP_domain1"/>
    <property type="match status" value="1"/>
</dbReference>
<dbReference type="SUPFAM" id="SSF52540">
    <property type="entry name" value="P-loop containing nucleoside triphosphate hydrolases"/>
    <property type="match status" value="2"/>
</dbReference>
<dbReference type="PROSITE" id="PS50893">
    <property type="entry name" value="ABC_TRANSPORTER_2"/>
    <property type="match status" value="2"/>
</dbReference>
<evidence type="ECO:0000259" key="13">
    <source>
        <dbReference type="PROSITE" id="PS50929"/>
    </source>
</evidence>
<evidence type="ECO:0000256" key="6">
    <source>
        <dbReference type="ARBA" id="ARBA00022741"/>
    </source>
</evidence>
<feature type="transmembrane region" description="Helical" evidence="11">
    <location>
        <begin position="462"/>
        <end position="479"/>
    </location>
</feature>
<feature type="domain" description="ABC transmembrane type-1" evidence="13">
    <location>
        <begin position="1185"/>
        <end position="1462"/>
    </location>
</feature>
<dbReference type="KEGG" id="cme:CYME_CMN251C"/>
<feature type="transmembrane region" description="Helical" evidence="11">
    <location>
        <begin position="543"/>
        <end position="563"/>
    </location>
</feature>
<dbReference type="PANTHER" id="PTHR24223:SF443">
    <property type="entry name" value="MULTIDRUG-RESISTANCE LIKE PROTEIN 1, ISOFORM I"/>
    <property type="match status" value="1"/>
</dbReference>
<feature type="transmembrane region" description="Helical" evidence="11">
    <location>
        <begin position="1218"/>
        <end position="1238"/>
    </location>
</feature>
<evidence type="ECO:0000313" key="14">
    <source>
        <dbReference type="EMBL" id="BAM81335.1"/>
    </source>
</evidence>
<gene>
    <name evidence="14" type="ORF">CYME_CMN251C</name>
</gene>
<dbReference type="Pfam" id="PF00005">
    <property type="entry name" value="ABC_tran"/>
    <property type="match status" value="2"/>
</dbReference>
<dbReference type="InterPro" id="IPR050173">
    <property type="entry name" value="ABC_transporter_C-like"/>
</dbReference>
<evidence type="ECO:0000256" key="3">
    <source>
        <dbReference type="ARBA" id="ARBA00022448"/>
    </source>
</evidence>
<evidence type="ECO:0000259" key="12">
    <source>
        <dbReference type="PROSITE" id="PS50893"/>
    </source>
</evidence>
<dbReference type="FunFam" id="3.40.50.300:FF:000163">
    <property type="entry name" value="Multidrug resistance-associated protein member 4"/>
    <property type="match status" value="1"/>
</dbReference>
<dbReference type="GO" id="GO:0005774">
    <property type="term" value="C:vacuolar membrane"/>
    <property type="evidence" value="ECO:0007669"/>
    <property type="project" value="UniProtKB-SubCell"/>
</dbReference>
<evidence type="ECO:0000256" key="9">
    <source>
        <dbReference type="ARBA" id="ARBA00023136"/>
    </source>
</evidence>
<dbReference type="eggNOG" id="KOG0054">
    <property type="taxonomic scope" value="Eukaryota"/>
</dbReference>
<feature type="transmembrane region" description="Helical" evidence="11">
    <location>
        <begin position="1405"/>
        <end position="1426"/>
    </location>
</feature>
<feature type="transmembrane region" description="Helical" evidence="11">
    <location>
        <begin position="358"/>
        <end position="375"/>
    </location>
</feature>
<dbReference type="Proteomes" id="UP000007014">
    <property type="component" value="Chromosome 14"/>
</dbReference>
<dbReference type="PROSITE" id="PS00211">
    <property type="entry name" value="ABC_TRANSPORTER_1"/>
    <property type="match status" value="2"/>
</dbReference>
<feature type="compositionally biased region" description="Basic and acidic residues" evidence="10">
    <location>
        <begin position="12"/>
        <end position="27"/>
    </location>
</feature>
<accession>M1V5V6</accession>
<dbReference type="HOGENOM" id="CLU_000604_27_3_1"/>
<evidence type="ECO:0000256" key="2">
    <source>
        <dbReference type="ARBA" id="ARBA00014334"/>
    </source>
</evidence>
<name>M1V5V6_CYAM1</name>
<dbReference type="InterPro" id="IPR017871">
    <property type="entry name" value="ABC_transporter-like_CS"/>
</dbReference>
<dbReference type="OMA" id="CFETGMR"/>
<evidence type="ECO:0000256" key="1">
    <source>
        <dbReference type="ARBA" id="ARBA00004128"/>
    </source>
</evidence>
<dbReference type="InterPro" id="IPR003439">
    <property type="entry name" value="ABC_transporter-like_ATP-bd"/>
</dbReference>
<reference evidence="14 15" key="2">
    <citation type="journal article" date="2007" name="BMC Biol.">
        <title>A 100%-complete sequence reveals unusually simple genomic features in the hot-spring red alga Cyanidioschyzon merolae.</title>
        <authorList>
            <person name="Nozaki H."/>
            <person name="Takano H."/>
            <person name="Misumi O."/>
            <person name="Terasawa K."/>
            <person name="Matsuzaki M."/>
            <person name="Maruyama S."/>
            <person name="Nishida K."/>
            <person name="Yagisawa F."/>
            <person name="Yoshida Y."/>
            <person name="Fujiwara T."/>
            <person name="Takio S."/>
            <person name="Tamura K."/>
            <person name="Chung S.J."/>
            <person name="Nakamura S."/>
            <person name="Kuroiwa H."/>
            <person name="Tanaka K."/>
            <person name="Sato N."/>
            <person name="Kuroiwa T."/>
        </authorList>
    </citation>
    <scope>NUCLEOTIDE SEQUENCE [LARGE SCALE GENOMIC DNA]</scope>
    <source>
        <strain evidence="14 15">10D</strain>
    </source>
</reference>
<dbReference type="FunFam" id="1.20.1560.10:FF:000010">
    <property type="entry name" value="Multidrug resistance-associated ABC transporter"/>
    <property type="match status" value="1"/>
</dbReference>
<comment type="subcellular location">
    <subcellularLocation>
        <location evidence="1">Vacuole membrane</location>
        <topology evidence="1">Multi-pass membrane protein</topology>
    </subcellularLocation>
</comment>
<keyword evidence="5" id="KW-0677">Repeat</keyword>
<feature type="domain" description="ABC transmembrane type-1" evidence="13">
    <location>
        <begin position="321"/>
        <end position="602"/>
    </location>
</feature>
<reference evidence="14 15" key="1">
    <citation type="journal article" date="2004" name="Nature">
        <title>Genome sequence of the ultrasmall unicellular red alga Cyanidioschyzon merolae 10D.</title>
        <authorList>
            <person name="Matsuzaki M."/>
            <person name="Misumi O."/>
            <person name="Shin-i T."/>
            <person name="Maruyama S."/>
            <person name="Takahara M."/>
            <person name="Miyagishima S."/>
            <person name="Mori T."/>
            <person name="Nishida K."/>
            <person name="Yagisawa F."/>
            <person name="Nishida K."/>
            <person name="Yoshida Y."/>
            <person name="Nishimura Y."/>
            <person name="Nakao S."/>
            <person name="Kobayashi T."/>
            <person name="Momoyama Y."/>
            <person name="Higashiyama T."/>
            <person name="Minoda A."/>
            <person name="Sano M."/>
            <person name="Nomoto H."/>
            <person name="Oishi K."/>
            <person name="Hayashi H."/>
            <person name="Ohta F."/>
            <person name="Nishizaka S."/>
            <person name="Haga S."/>
            <person name="Miura S."/>
            <person name="Morishita T."/>
            <person name="Kabeya Y."/>
            <person name="Terasawa K."/>
            <person name="Suzuki Y."/>
            <person name="Ishii Y."/>
            <person name="Asakawa S."/>
            <person name="Takano H."/>
            <person name="Ohta N."/>
            <person name="Kuroiwa H."/>
            <person name="Tanaka K."/>
            <person name="Shimizu N."/>
            <person name="Sugano S."/>
            <person name="Sato N."/>
            <person name="Nozaki H."/>
            <person name="Ogasawara N."/>
            <person name="Kohara Y."/>
            <person name="Kuroiwa T."/>
        </authorList>
    </citation>
    <scope>NUCLEOTIDE SEQUENCE [LARGE SCALE GENOMIC DNA]</scope>
    <source>
        <strain evidence="14 15">10D</strain>
    </source>
</reference>
<dbReference type="GO" id="GO:0016887">
    <property type="term" value="F:ATP hydrolysis activity"/>
    <property type="evidence" value="ECO:0007669"/>
    <property type="project" value="InterPro"/>
</dbReference>
<feature type="region of interest" description="Disordered" evidence="10">
    <location>
        <begin position="689"/>
        <end position="725"/>
    </location>
</feature>
<dbReference type="InterPro" id="IPR003593">
    <property type="entry name" value="AAA+_ATPase"/>
</dbReference>
<dbReference type="CDD" id="cd03244">
    <property type="entry name" value="ABCC_MRP_domain2"/>
    <property type="match status" value="1"/>
</dbReference>
<dbReference type="PANTHER" id="PTHR24223">
    <property type="entry name" value="ATP-BINDING CASSETTE SUB-FAMILY C"/>
    <property type="match status" value="1"/>
</dbReference>
<keyword evidence="15" id="KW-1185">Reference proteome</keyword>
<keyword evidence="9 11" id="KW-0472">Membrane</keyword>
<evidence type="ECO:0000256" key="8">
    <source>
        <dbReference type="ARBA" id="ARBA00022989"/>
    </source>
</evidence>
<evidence type="ECO:0000256" key="10">
    <source>
        <dbReference type="SAM" id="MobiDB-lite"/>
    </source>
</evidence>
<feature type="compositionally biased region" description="Basic residues" evidence="10">
    <location>
        <begin position="1760"/>
        <end position="1771"/>
    </location>
</feature>
<dbReference type="InterPro" id="IPR044746">
    <property type="entry name" value="ABCC_6TM_D1"/>
</dbReference>
<dbReference type="Gramene" id="CMN251CT">
    <property type="protein sequence ID" value="CMN251CT"/>
    <property type="gene ID" value="CMN251C"/>
</dbReference>
<dbReference type="Gene3D" id="3.40.50.300">
    <property type="entry name" value="P-loop containing nucleotide triphosphate hydrolases"/>
    <property type="match status" value="2"/>
</dbReference>
<keyword evidence="7 14" id="KW-0067">ATP-binding</keyword>
<evidence type="ECO:0000256" key="7">
    <source>
        <dbReference type="ARBA" id="ARBA00022840"/>
    </source>
</evidence>
<dbReference type="InterPro" id="IPR011527">
    <property type="entry name" value="ABC1_TM_dom"/>
</dbReference>
<proteinExistence type="predicted"/>
<dbReference type="InterPro" id="IPR036640">
    <property type="entry name" value="ABC1_TM_sf"/>
</dbReference>
<dbReference type="EMBL" id="AP006496">
    <property type="protein sequence ID" value="BAM81335.1"/>
    <property type="molecule type" value="Genomic_DNA"/>
</dbReference>
<dbReference type="CDD" id="cd18580">
    <property type="entry name" value="ABC_6TM_ABCC_D2"/>
    <property type="match status" value="1"/>
</dbReference>
<dbReference type="SMART" id="SM00382">
    <property type="entry name" value="AAA"/>
    <property type="match status" value="2"/>
</dbReference>
<dbReference type="PROSITE" id="PS50929">
    <property type="entry name" value="ABC_TM1F"/>
    <property type="match status" value="2"/>
</dbReference>
<feature type="transmembrane region" description="Helical" evidence="11">
    <location>
        <begin position="1308"/>
        <end position="1335"/>
    </location>
</feature>
<dbReference type="SMR" id="M1V5V6"/>
<feature type="transmembrane region" description="Helical" evidence="11">
    <location>
        <begin position="1183"/>
        <end position="1206"/>
    </location>
</feature>
<evidence type="ECO:0000256" key="5">
    <source>
        <dbReference type="ARBA" id="ARBA00022737"/>
    </source>
</evidence>
<keyword evidence="6" id="KW-0547">Nucleotide-binding</keyword>
<dbReference type="FunFam" id="1.20.1560.10:FF:000006">
    <property type="entry name" value="ATP-binding cassette, sub-family C (CFTR/MRP), member 9"/>
    <property type="match status" value="1"/>
</dbReference>
<keyword evidence="3" id="KW-0813">Transport</keyword>
<dbReference type="RefSeq" id="XP_005537371.1">
    <property type="nucleotide sequence ID" value="XM_005537314.1"/>
</dbReference>
<feature type="transmembrane region" description="Helical" evidence="11">
    <location>
        <begin position="438"/>
        <end position="456"/>
    </location>
</feature>
<feature type="region of interest" description="Disordered" evidence="10">
    <location>
        <begin position="765"/>
        <end position="792"/>
    </location>
</feature>
<protein>
    <recommendedName>
        <fullName evidence="2">Probable ATP-dependent transporter ycf16</fullName>
    </recommendedName>
</protein>
<feature type="compositionally biased region" description="Polar residues" evidence="10">
    <location>
        <begin position="1085"/>
        <end position="1095"/>
    </location>
</feature>
<dbReference type="SUPFAM" id="SSF90123">
    <property type="entry name" value="ABC transporter transmembrane region"/>
    <property type="match status" value="2"/>
</dbReference>
<dbReference type="CDD" id="cd18579">
    <property type="entry name" value="ABC_6TM_ABCC_D1"/>
    <property type="match status" value="1"/>
</dbReference>
<feature type="region of interest" description="Disordered" evidence="10">
    <location>
        <begin position="1"/>
        <end position="63"/>
    </location>
</feature>
<keyword evidence="8 11" id="KW-1133">Transmembrane helix</keyword>
<dbReference type="GO" id="GO:0005524">
    <property type="term" value="F:ATP binding"/>
    <property type="evidence" value="ECO:0007669"/>
    <property type="project" value="UniProtKB-KW"/>
</dbReference>
<feature type="compositionally biased region" description="Low complexity" evidence="10">
    <location>
        <begin position="1128"/>
        <end position="1144"/>
    </location>
</feature>
<dbReference type="OrthoDB" id="6500128at2759"/>
<evidence type="ECO:0000256" key="4">
    <source>
        <dbReference type="ARBA" id="ARBA00022692"/>
    </source>
</evidence>
<dbReference type="FunFam" id="3.40.50.300:FF:000997">
    <property type="entry name" value="Multidrug resistance-associated protein 1"/>
    <property type="match status" value="1"/>
</dbReference>
<feature type="domain" description="ABC transporter" evidence="12">
    <location>
        <begin position="847"/>
        <end position="1080"/>
    </location>
</feature>
<keyword evidence="4 11" id="KW-0812">Transmembrane</keyword>
<dbReference type="InterPro" id="IPR044726">
    <property type="entry name" value="ABCC_6TM_D2"/>
</dbReference>
<dbReference type="GO" id="GO:0140359">
    <property type="term" value="F:ABC-type transporter activity"/>
    <property type="evidence" value="ECO:0007669"/>
    <property type="project" value="InterPro"/>
</dbReference>
<dbReference type="GeneID" id="16995479"/>
<feature type="region of interest" description="Disordered" evidence="10">
    <location>
        <begin position="1085"/>
        <end position="1153"/>
    </location>
</feature>
<organism evidence="14 15">
    <name type="scientific">Cyanidioschyzon merolae (strain NIES-3377 / 10D)</name>
    <name type="common">Unicellular red alga</name>
    <dbReference type="NCBI Taxonomy" id="280699"/>
    <lineage>
        <taxon>Eukaryota</taxon>
        <taxon>Rhodophyta</taxon>
        <taxon>Bangiophyceae</taxon>
        <taxon>Cyanidiales</taxon>
        <taxon>Cyanidiaceae</taxon>
        <taxon>Cyanidioschyzon</taxon>
    </lineage>
</organism>
<dbReference type="Pfam" id="PF00664">
    <property type="entry name" value="ABC_membrane"/>
    <property type="match status" value="2"/>
</dbReference>
<feature type="domain" description="ABC transporter" evidence="12">
    <location>
        <begin position="1497"/>
        <end position="1739"/>
    </location>
</feature>
<sequence length="1796" mass="200243">MDTQPGQNGEGAADREGVQETAARHGADASASRSAQPEWPYSGQPAESVHEAQPSVPDDEFAEQLDIAVAETAEQNDLTLGRERMSLVRHEVLSTPLAAEEDPNVDGVPRTAVQEAAQADGIGIDPASQEKHPKHAADALESQSTSAIATAGSAYFQYQGRQAGVTDYHRYAQDQMRRIAEAAALTATGDSASRKPLPELEASWLSRWTFWWFGSLIWRGWRRTLDDSDLYELAPDDRAQPLSERFAVAWVDFLERQEERITRELERERQARTAKTGALDGVAPRKDDSLDHVDEEQLRIQRRSRWPMFWVILRVHTRIIIVSGILKFFDVGLGQVSPVFLNKLLIWLETPGAPTYQGYLWVLAIFLAPFLKAFVENQYFYLTFRLAVRIRGEVQSAVYDKSLRLSASARAQTTTGEVVNHMQLDAQRLSDFMQYAHVLWAALLQIGGALALLIVYLGYSGLIGFLAAVLTVPLQGYLVKRLSGFRRLTFGITDRRVKLLNEMFQGIKTLKFYAWEEPFAVKVTEIREQELAAYRRTVFVRTLFYVVLFVTPVLVSAVTFGFYGGVFHNQLNPAFIFAGLSVLNNLRFPLIQYPFVFTALVDARIGVQRLQRFFALEEIEPSPATERLSTDAKSSSSSSDLMGDPAQKLTDKQKRTPSAEDAQVPPAPHQPESTRSRWRFFWRKPVERAAKHSAPSSEHPTDAIDGADASGSVMTRAREPSGAIPAEEASSLPGALHWGPSIELPGESAAFHEQAETSTILMDSTDTAENGQGTGMLLDKPSKDLSSGLGRASSSFRKEPMYVIEIEHGCFDWTLSKEQPAPASASASATEGQQLPKRRLALFQRLWHRRELRRQPPQPEVRLKPVEFVPALEDVNLRIPPRALVAVVGRVGSGKSSLVSAILGELQRRSGTVRVHGSVAYSAQAAWIYNGTVRDNILFGLPYEPKRYRRAIYVSALNADLEILPAGDLTEIGEKGINLSGGQKQRVSLARLVYANADVNILDDPLSALDAHVGDHVFQKILSNEHGVLRRKTRVLVTNHLQYASRCDWIVLMENGRIAGQGTLQHLTTSSPRFVEMLAAMTATRSTQSKTQVGDPNTEPAEDDLHRLDADDADGHRERSESTKERTSFFSSSGVGSGDPSVTGRETQKSTDRGQLVVTEEINKGHVALSVYWGYAKRCGNPYLFIAILSLFFVSAGEAVVNNWWLSFWSEHEQQYTLGFFLGIYFALAAGHAIISFFRTYWFLLLTLVAARYLHAELLDSVLRAPMAFYDVTPVGRILVRFSRDIMQIDFQLPQQYISFLQQIASIIAAYVFIAVIFPIFVAAMVPITVLYFVLQQIYNPANIQFRRLDSISKGPIYSHFSETLNGLTTIRAYRRQAYMQAVNRFRIDINQRAYYHQVTGNRWLALRLEVLGALLVFITGIFGVTSKNTTYVGLTGLALTYALQVTSALSLAVRSITEVEQLMNSVERNFYYTDSIPHENLDGEEPPPSWPQVGEIVFEDVSLRYRPQLPLVLQDVTFRVAGGERVGILGRTGSGKSSIIVALFRLVEIPVNETTGKPMGRILIDGLDISKLRVRSLRSRLTIIPQDPVLFSGSIRLNLDPFGLYTDAELWSALRYAHLDDAVHAMPGGLEAQVAEYGENLSAGQRQLICLARALLRHPRILISDEATSSVDFQTDKVIQDVIRQQFEDATLLAIAHRLFTLAAFDTCLVMHHGRVAEYGDPEELLSTRPDGQFSRLVYSLGPRASARFRALLREHAPQRRHRQSSRKGRALSMTATSGSALEAEPDSVHPEIDP</sequence>